<accession>A0A5B7KH21</accession>
<sequence length="72" mass="7763">MPKHCVAFFVRSVRLDGNSANRNSSRGLHRLHCRTAPSASPFFLMLPPLPPPPPPPPLPPPNTSLNASSLCP</sequence>
<protein>
    <submittedName>
        <fullName evidence="2">Uncharacterized protein</fullName>
    </submittedName>
</protein>
<proteinExistence type="predicted"/>
<dbReference type="Proteomes" id="UP000324222">
    <property type="component" value="Unassembled WGS sequence"/>
</dbReference>
<organism evidence="2 3">
    <name type="scientific">Portunus trituberculatus</name>
    <name type="common">Swimming crab</name>
    <name type="synonym">Neptunus trituberculatus</name>
    <dbReference type="NCBI Taxonomy" id="210409"/>
    <lineage>
        <taxon>Eukaryota</taxon>
        <taxon>Metazoa</taxon>
        <taxon>Ecdysozoa</taxon>
        <taxon>Arthropoda</taxon>
        <taxon>Crustacea</taxon>
        <taxon>Multicrustacea</taxon>
        <taxon>Malacostraca</taxon>
        <taxon>Eumalacostraca</taxon>
        <taxon>Eucarida</taxon>
        <taxon>Decapoda</taxon>
        <taxon>Pleocyemata</taxon>
        <taxon>Brachyura</taxon>
        <taxon>Eubrachyura</taxon>
        <taxon>Portunoidea</taxon>
        <taxon>Portunidae</taxon>
        <taxon>Portuninae</taxon>
        <taxon>Portunus</taxon>
    </lineage>
</organism>
<feature type="region of interest" description="Disordered" evidence="1">
    <location>
        <begin position="48"/>
        <end position="72"/>
    </location>
</feature>
<reference evidence="2 3" key="1">
    <citation type="submission" date="2019-05" db="EMBL/GenBank/DDBJ databases">
        <title>Another draft genome of Portunus trituberculatus and its Hox gene families provides insights of decapod evolution.</title>
        <authorList>
            <person name="Jeong J.-H."/>
            <person name="Song I."/>
            <person name="Kim S."/>
            <person name="Choi T."/>
            <person name="Kim D."/>
            <person name="Ryu S."/>
            <person name="Kim W."/>
        </authorList>
    </citation>
    <scope>NUCLEOTIDE SEQUENCE [LARGE SCALE GENOMIC DNA]</scope>
    <source>
        <tissue evidence="2">Muscle</tissue>
    </source>
</reference>
<comment type="caution">
    <text evidence="2">The sequence shown here is derived from an EMBL/GenBank/DDBJ whole genome shotgun (WGS) entry which is preliminary data.</text>
</comment>
<feature type="compositionally biased region" description="Polar residues" evidence="1">
    <location>
        <begin position="63"/>
        <end position="72"/>
    </location>
</feature>
<evidence type="ECO:0000313" key="3">
    <source>
        <dbReference type="Proteomes" id="UP000324222"/>
    </source>
</evidence>
<evidence type="ECO:0000256" key="1">
    <source>
        <dbReference type="SAM" id="MobiDB-lite"/>
    </source>
</evidence>
<dbReference type="AlphaFoldDB" id="A0A5B7KH21"/>
<gene>
    <name evidence="2" type="ORF">E2C01_099521</name>
</gene>
<dbReference type="EMBL" id="VSRR010138298">
    <property type="protein sequence ID" value="MPD03865.1"/>
    <property type="molecule type" value="Genomic_DNA"/>
</dbReference>
<feature type="compositionally biased region" description="Pro residues" evidence="1">
    <location>
        <begin position="48"/>
        <end position="62"/>
    </location>
</feature>
<name>A0A5B7KH21_PORTR</name>
<evidence type="ECO:0000313" key="2">
    <source>
        <dbReference type="EMBL" id="MPD03865.1"/>
    </source>
</evidence>
<keyword evidence="3" id="KW-1185">Reference proteome</keyword>